<dbReference type="KEGG" id="xla:121393224"/>
<organism evidence="3 4">
    <name type="scientific">Xenopus laevis</name>
    <name type="common">African clawed frog</name>
    <dbReference type="NCBI Taxonomy" id="8355"/>
    <lineage>
        <taxon>Eukaryota</taxon>
        <taxon>Metazoa</taxon>
        <taxon>Chordata</taxon>
        <taxon>Craniata</taxon>
        <taxon>Vertebrata</taxon>
        <taxon>Euteleostomi</taxon>
        <taxon>Amphibia</taxon>
        <taxon>Batrachia</taxon>
        <taxon>Anura</taxon>
        <taxon>Pipoidea</taxon>
        <taxon>Pipidae</taxon>
        <taxon>Xenopodinae</taxon>
        <taxon>Xenopus</taxon>
        <taxon>Xenopus</taxon>
    </lineage>
</organism>
<dbReference type="Proteomes" id="UP000186698">
    <property type="component" value="Chromosome 1L"/>
</dbReference>
<keyword evidence="3" id="KW-1185">Reference proteome</keyword>
<feature type="domain" description="Helix-turn-helix" evidence="2">
    <location>
        <begin position="557"/>
        <end position="612"/>
    </location>
</feature>
<dbReference type="GeneID" id="121393224"/>
<sequence>MAFAQVTRAIHDKWSVGKRGGSSRNRKRNRITAKSRPGAFFRTSPRRQRGSRKATRRGGKSNTRKYKITEAPGGDRGQEEELIFNISSYILTASEASLLRRGLGYVPMVSGDPFSHTVDNFKFSRHVRLKEKYAQGTGSVHRFPHIEDADSEQAPGLTTAAADGLSENARSMSPAIEKFKLASTYDPISSNASIKTFNRMLDADVMSHYNKRRKWRGNLTVVEKEAIKSLKQNKDIIIKTADKGGGIVVMNYSYYKQELLSQLADTTKYNRLSFDPTVNFQNELRLLLQMAKSNGWVTESMCEFFLPAHPIRPVIYTLPKGHKSLHTPPGRPIISSNGSLNEGIAAYVDSLLQPCVQNMTSYLKDTNDFLKMIRSISCPITDMVLVTMDVQSLYTCIPHDAGVEAVQELVIGNALYTGPPVEFMLDLLRFILHKNYFKFENEYFVQRTGTAMGSKVAPAYANAFMHKFESDHILCHPLFRQYGAFYRRYIDDVFYVWLGPIDKLDEFVGYLNDLDSPVKFTAKYDLQQIDFLDVKVYKENSQLQTCVYRKPTDRNTLTHYHSNHPRHLLNSLPKSQMLRVVRIDSDPKKRSEDLMEMYGKFLDRGYPSKLLLDTKQWALSLDREEVLLEQEEHQNVRNRGGGNDIYYVSKYGANSAVVNDSVLRHWPILKTDDTISKKLPDRPKFSYARGE</sequence>
<dbReference type="AlphaFoldDB" id="A0A8J1KIB2"/>
<evidence type="ECO:0000256" key="1">
    <source>
        <dbReference type="SAM" id="MobiDB-lite"/>
    </source>
</evidence>
<dbReference type="CDD" id="cd00304">
    <property type="entry name" value="RT_like"/>
    <property type="match status" value="1"/>
</dbReference>
<evidence type="ECO:0000259" key="2">
    <source>
        <dbReference type="Pfam" id="PF26215"/>
    </source>
</evidence>
<evidence type="ECO:0000313" key="4">
    <source>
        <dbReference type="RefSeq" id="XP_041417071.1"/>
    </source>
</evidence>
<protein>
    <submittedName>
        <fullName evidence="4">Uncharacterized protein LOC121393224</fullName>
    </submittedName>
</protein>
<feature type="region of interest" description="Disordered" evidence="1">
    <location>
        <begin position="14"/>
        <end position="75"/>
    </location>
</feature>
<dbReference type="OrthoDB" id="10058657at2759"/>
<dbReference type="PANTHER" id="PTHR21301">
    <property type="entry name" value="REVERSE TRANSCRIPTASE"/>
    <property type="match status" value="1"/>
</dbReference>
<evidence type="ECO:0000313" key="3">
    <source>
        <dbReference type="Proteomes" id="UP000186698"/>
    </source>
</evidence>
<gene>
    <name evidence="4" type="primary">LOC121393224</name>
</gene>
<accession>A0A8J1KIB2</accession>
<proteinExistence type="predicted"/>
<feature type="compositionally biased region" description="Basic residues" evidence="1">
    <location>
        <begin position="24"/>
        <end position="33"/>
    </location>
</feature>
<reference evidence="4" key="1">
    <citation type="submission" date="2025-08" db="UniProtKB">
        <authorList>
            <consortium name="RefSeq"/>
        </authorList>
    </citation>
    <scope>IDENTIFICATION</scope>
    <source>
        <strain evidence="4">J_2021</strain>
        <tissue evidence="4">Erythrocytes</tissue>
    </source>
</reference>
<dbReference type="PANTHER" id="PTHR21301:SF12">
    <property type="match status" value="1"/>
</dbReference>
<dbReference type="Pfam" id="PF26215">
    <property type="entry name" value="HTH_animal"/>
    <property type="match status" value="1"/>
</dbReference>
<dbReference type="InterPro" id="IPR058912">
    <property type="entry name" value="HTH_animal"/>
</dbReference>
<feature type="compositionally biased region" description="Basic residues" evidence="1">
    <location>
        <begin position="44"/>
        <end position="66"/>
    </location>
</feature>
<name>A0A8J1KIB2_XENLA</name>
<dbReference type="RefSeq" id="XP_041417071.1">
    <property type="nucleotide sequence ID" value="XM_041561137.1"/>
</dbReference>